<organism evidence="2 3">
    <name type="scientific">OM182 bacterium MED-G24</name>
    <dbReference type="NCBI Taxonomy" id="1986255"/>
    <lineage>
        <taxon>Bacteria</taxon>
        <taxon>Pseudomonadati</taxon>
        <taxon>Pseudomonadota</taxon>
        <taxon>Gammaproteobacteria</taxon>
        <taxon>OMG group</taxon>
        <taxon>OM182 clade</taxon>
    </lineage>
</organism>
<comment type="similarity">
    <text evidence="1">Belongs to the enoyl-CoA hydratase/isomerase family.</text>
</comment>
<proteinExistence type="inferred from homology"/>
<dbReference type="InterPro" id="IPR014748">
    <property type="entry name" value="Enoyl-CoA_hydra_C"/>
</dbReference>
<dbReference type="GO" id="GO:0003824">
    <property type="term" value="F:catalytic activity"/>
    <property type="evidence" value="ECO:0007669"/>
    <property type="project" value="UniProtKB-ARBA"/>
</dbReference>
<accession>A0A2A5WI32</accession>
<dbReference type="Proteomes" id="UP000219327">
    <property type="component" value="Unassembled WGS sequence"/>
</dbReference>
<sequence length="277" mass="29326">MADDLLEAFDKGVLTLTMNRPEARNAMSPDMMSKLEEAVPRAAADPAVRCLVLTGAGGAFCAGGDVKGFARAAEGGREGSGNSREGSKPVPTLEERAWGLRKAMDLSRMLFEMPKPTLAIIPGAAAGGGLSLALACDLRFALDTAKLTTAFSKIGGSGDYGGSYFLPMLVGHAKARELYFTADIISGREAHALGMVTRVASADVFEAESKAYAEYLASLPTAALGMMKKNLNTAMNGTLSDVFDMEALHMMRAFETEDHKRASVAFVKKEAPTFVGR</sequence>
<dbReference type="PANTHER" id="PTHR43459:SF1">
    <property type="entry name" value="EG:BACN32G11.4 PROTEIN"/>
    <property type="match status" value="1"/>
</dbReference>
<evidence type="ECO:0000313" key="2">
    <source>
        <dbReference type="EMBL" id="PDH35786.1"/>
    </source>
</evidence>
<dbReference type="InterPro" id="IPR001753">
    <property type="entry name" value="Enoyl-CoA_hydra/iso"/>
</dbReference>
<comment type="caution">
    <text evidence="2">The sequence shown here is derived from an EMBL/GenBank/DDBJ whole genome shotgun (WGS) entry which is preliminary data.</text>
</comment>
<dbReference type="AlphaFoldDB" id="A0A2A5WI32"/>
<dbReference type="InterPro" id="IPR029045">
    <property type="entry name" value="ClpP/crotonase-like_dom_sf"/>
</dbReference>
<dbReference type="Gene3D" id="3.90.226.10">
    <property type="entry name" value="2-enoyl-CoA Hydratase, Chain A, domain 1"/>
    <property type="match status" value="1"/>
</dbReference>
<protein>
    <submittedName>
        <fullName evidence="2">Enoyl-CoA hydratase</fullName>
    </submittedName>
</protein>
<dbReference type="SUPFAM" id="SSF52096">
    <property type="entry name" value="ClpP/crotonase"/>
    <property type="match status" value="1"/>
</dbReference>
<dbReference type="Pfam" id="PF00378">
    <property type="entry name" value="ECH_1"/>
    <property type="match status" value="2"/>
</dbReference>
<evidence type="ECO:0000313" key="3">
    <source>
        <dbReference type="Proteomes" id="UP000219327"/>
    </source>
</evidence>
<evidence type="ECO:0000256" key="1">
    <source>
        <dbReference type="ARBA" id="ARBA00005254"/>
    </source>
</evidence>
<dbReference type="CDD" id="cd06558">
    <property type="entry name" value="crotonase-like"/>
    <property type="match status" value="1"/>
</dbReference>
<reference evidence="2 3" key="1">
    <citation type="submission" date="2017-08" db="EMBL/GenBank/DDBJ databases">
        <title>Fine stratification of microbial communities through a metagenomic profile of the photic zone.</title>
        <authorList>
            <person name="Haro-Moreno J.M."/>
            <person name="Lopez-Perez M."/>
            <person name="De La Torre J."/>
            <person name="Picazo A."/>
            <person name="Camacho A."/>
            <person name="Rodriguez-Valera F."/>
        </authorList>
    </citation>
    <scope>NUCLEOTIDE SEQUENCE [LARGE SCALE GENOMIC DNA]</scope>
    <source>
        <strain evidence="2">MED-G24</strain>
    </source>
</reference>
<dbReference type="PANTHER" id="PTHR43459">
    <property type="entry name" value="ENOYL-COA HYDRATASE"/>
    <property type="match status" value="1"/>
</dbReference>
<gene>
    <name evidence="2" type="ORF">CNE99_10660</name>
</gene>
<dbReference type="EMBL" id="NTKD01000082">
    <property type="protein sequence ID" value="PDH35786.1"/>
    <property type="molecule type" value="Genomic_DNA"/>
</dbReference>
<dbReference type="Gene3D" id="1.10.12.10">
    <property type="entry name" value="Lyase 2-enoyl-coa Hydratase, Chain A, domain 2"/>
    <property type="match status" value="1"/>
</dbReference>
<name>A0A2A5WI32_9GAMM</name>